<dbReference type="GO" id="GO:0008713">
    <property type="term" value="F:ADP-heptose-lipopolysaccharide heptosyltransferase activity"/>
    <property type="evidence" value="ECO:0007669"/>
    <property type="project" value="TreeGrafter"/>
</dbReference>
<name>A0A233RDS2_9GAMM</name>
<dbReference type="Gene3D" id="3.40.50.2000">
    <property type="entry name" value="Glycogen Phosphorylase B"/>
    <property type="match status" value="2"/>
</dbReference>
<dbReference type="CDD" id="cd03789">
    <property type="entry name" value="GT9_LPS_heptosyltransferase"/>
    <property type="match status" value="1"/>
</dbReference>
<dbReference type="Proteomes" id="UP000242757">
    <property type="component" value="Unassembled WGS sequence"/>
</dbReference>
<reference evidence="3 4" key="1">
    <citation type="submission" date="2017-08" db="EMBL/GenBank/DDBJ databases">
        <title>A Genome Sequence of Oceanimonas doudoroffii ATCC 27123T.</title>
        <authorList>
            <person name="Brennan M.A."/>
            <person name="Maclea K.S."/>
            <person name="Mcclelland W.D."/>
            <person name="Trachtenberg A.M."/>
        </authorList>
    </citation>
    <scope>NUCLEOTIDE SEQUENCE [LARGE SCALE GENOMIC DNA]</scope>
    <source>
        <strain evidence="3 4">ATCC 27123</strain>
    </source>
</reference>
<evidence type="ECO:0000256" key="1">
    <source>
        <dbReference type="ARBA" id="ARBA00022676"/>
    </source>
</evidence>
<keyword evidence="2 3" id="KW-0808">Transferase</keyword>
<comment type="caution">
    <text evidence="3">The sequence shown here is derived from an EMBL/GenBank/DDBJ whole genome shotgun (WGS) entry which is preliminary data.</text>
</comment>
<organism evidence="3 4">
    <name type="scientific">Oceanimonas doudoroffii</name>
    <dbReference type="NCBI Taxonomy" id="84158"/>
    <lineage>
        <taxon>Bacteria</taxon>
        <taxon>Pseudomonadati</taxon>
        <taxon>Pseudomonadota</taxon>
        <taxon>Gammaproteobacteria</taxon>
        <taxon>Aeromonadales</taxon>
        <taxon>Aeromonadaceae</taxon>
        <taxon>Oceanimonas</taxon>
    </lineage>
</organism>
<dbReference type="RefSeq" id="WP_094200899.1">
    <property type="nucleotide sequence ID" value="NZ_NBIM01000003.1"/>
</dbReference>
<dbReference type="PANTHER" id="PTHR30160:SF15">
    <property type="entry name" value="GLYCOSYLTRANSFERASE HI_0523-RELATED"/>
    <property type="match status" value="1"/>
</dbReference>
<protein>
    <submittedName>
        <fullName evidence="3">ADP-heptose--LPS heptosyltransferase</fullName>
    </submittedName>
</protein>
<dbReference type="SUPFAM" id="SSF53756">
    <property type="entry name" value="UDP-Glycosyltransferase/glycogen phosphorylase"/>
    <property type="match status" value="1"/>
</dbReference>
<keyword evidence="1" id="KW-0328">Glycosyltransferase</keyword>
<gene>
    <name evidence="3" type="ORF">B6S08_11175</name>
</gene>
<dbReference type="GO" id="GO:0005829">
    <property type="term" value="C:cytosol"/>
    <property type="evidence" value="ECO:0007669"/>
    <property type="project" value="TreeGrafter"/>
</dbReference>
<evidence type="ECO:0000313" key="3">
    <source>
        <dbReference type="EMBL" id="OXY81530.1"/>
    </source>
</evidence>
<dbReference type="OrthoDB" id="9797795at2"/>
<accession>A0A233RDS2</accession>
<proteinExistence type="predicted"/>
<evidence type="ECO:0000313" key="4">
    <source>
        <dbReference type="Proteomes" id="UP000242757"/>
    </source>
</evidence>
<dbReference type="InterPro" id="IPR051199">
    <property type="entry name" value="LPS_LOS_Heptosyltrfase"/>
</dbReference>
<evidence type="ECO:0000256" key="2">
    <source>
        <dbReference type="ARBA" id="ARBA00022679"/>
    </source>
</evidence>
<keyword evidence="4" id="KW-1185">Reference proteome</keyword>
<dbReference type="Pfam" id="PF01075">
    <property type="entry name" value="Glyco_transf_9"/>
    <property type="match status" value="1"/>
</dbReference>
<dbReference type="AlphaFoldDB" id="A0A233RDS2"/>
<sequence length="339" mass="36356">MKRILVVRNDKIGDFMLAWPAFALLKASLDCHITALVPGYTRPLAELCPSIDAVLADPGKSADAAAQKSLLKQLESGNFDAVICLFSNFRNARLMWQAGIPQRWAPATKLAQVLYNHRVKQRRSESAKPEYEYNLDLVRAFLVKNDITPVEPATPYLGFDASELATFREQQAAALGIDAGRPWLLVHAGSGGSANNLNTAQYAGLLDRLQAAFPGVQPVLTAGPGEEDLATEVADMAGDGAVVASGLPLPDFCRLLACGQLFVAGSTGPLHIAGALDVPTVGFFPLRRSATPLRWRPLNSEGRHLAFHPPKGAEAEDMSSVDVKAVTGQISSWAAEFLS</sequence>
<dbReference type="InterPro" id="IPR002201">
    <property type="entry name" value="Glyco_trans_9"/>
</dbReference>
<dbReference type="GO" id="GO:0009244">
    <property type="term" value="P:lipopolysaccharide core region biosynthetic process"/>
    <property type="evidence" value="ECO:0007669"/>
    <property type="project" value="TreeGrafter"/>
</dbReference>
<dbReference type="EMBL" id="NBIM01000003">
    <property type="protein sequence ID" value="OXY81530.1"/>
    <property type="molecule type" value="Genomic_DNA"/>
</dbReference>
<dbReference type="PANTHER" id="PTHR30160">
    <property type="entry name" value="TETRAACYLDISACCHARIDE 4'-KINASE-RELATED"/>
    <property type="match status" value="1"/>
</dbReference>